<dbReference type="Pfam" id="PF13302">
    <property type="entry name" value="Acetyltransf_3"/>
    <property type="match status" value="1"/>
</dbReference>
<organism evidence="2 3">
    <name type="scientific">Embleya scabrispora</name>
    <dbReference type="NCBI Taxonomy" id="159449"/>
    <lineage>
        <taxon>Bacteria</taxon>
        <taxon>Bacillati</taxon>
        <taxon>Actinomycetota</taxon>
        <taxon>Actinomycetes</taxon>
        <taxon>Kitasatosporales</taxon>
        <taxon>Streptomycetaceae</taxon>
        <taxon>Embleya</taxon>
    </lineage>
</organism>
<accession>A0A1T3P0L7</accession>
<dbReference type="SUPFAM" id="SSF55729">
    <property type="entry name" value="Acyl-CoA N-acyltransferases (Nat)"/>
    <property type="match status" value="1"/>
</dbReference>
<reference evidence="2 3" key="1">
    <citation type="submission" date="2017-03" db="EMBL/GenBank/DDBJ databases">
        <title>Draft genome sequence of Streptomyces scabrisporus NF3, endophyte isolated from Amphipterygium adstringens.</title>
        <authorList>
            <person name="Vazquez M."/>
            <person name="Ceapa C.D."/>
            <person name="Rodriguez Luna D."/>
            <person name="Sanchez Esquivel S."/>
        </authorList>
    </citation>
    <scope>NUCLEOTIDE SEQUENCE [LARGE SCALE GENOMIC DNA]</scope>
    <source>
        <strain evidence="2 3">NF3</strain>
    </source>
</reference>
<keyword evidence="3" id="KW-1185">Reference proteome</keyword>
<dbReference type="PANTHER" id="PTHR43792:SF1">
    <property type="entry name" value="N-ACETYLTRANSFERASE DOMAIN-CONTAINING PROTEIN"/>
    <property type="match status" value="1"/>
</dbReference>
<dbReference type="InterPro" id="IPR051531">
    <property type="entry name" value="N-acetyltransferase"/>
</dbReference>
<dbReference type="PANTHER" id="PTHR43792">
    <property type="entry name" value="GNAT FAMILY, PUTATIVE (AFU_ORTHOLOGUE AFUA_3G00765)-RELATED-RELATED"/>
    <property type="match status" value="1"/>
</dbReference>
<dbReference type="Proteomes" id="UP000190037">
    <property type="component" value="Unassembled WGS sequence"/>
</dbReference>
<proteinExistence type="predicted"/>
<dbReference type="GO" id="GO:0016747">
    <property type="term" value="F:acyltransferase activity, transferring groups other than amino-acyl groups"/>
    <property type="evidence" value="ECO:0007669"/>
    <property type="project" value="InterPro"/>
</dbReference>
<dbReference type="AlphaFoldDB" id="A0A1T3P0L7"/>
<feature type="domain" description="N-acetyltransferase" evidence="1">
    <location>
        <begin position="29"/>
        <end position="193"/>
    </location>
</feature>
<dbReference type="STRING" id="159449.B4N89_17500"/>
<comment type="caution">
    <text evidence="2">The sequence shown here is derived from an EMBL/GenBank/DDBJ whole genome shotgun (WGS) entry which is preliminary data.</text>
</comment>
<dbReference type="InterPro" id="IPR016181">
    <property type="entry name" value="Acyl_CoA_acyltransferase"/>
</dbReference>
<dbReference type="EMBL" id="MWQN01000001">
    <property type="protein sequence ID" value="OPC82495.1"/>
    <property type="molecule type" value="Genomic_DNA"/>
</dbReference>
<sequence length="201" mass="22360">MYRHSYRTSNEPNGTRVTTRITVAETERLVLTRPHPDDAAAVFAVHGDPETNRYNPTGPMPSAEAGVEFLRTMIEDWERDGIGYCAVAPRERPGEVFGFAGTRLTRRLRPDGVPVFNLYYRFSPVAWGRGLAREAVDVTVALARRTLPTMPIFALIDADNVPSPALARRVGFRPSDAFVDVEGRDVYLLPRQDSVAETVDA</sequence>
<dbReference type="InterPro" id="IPR000182">
    <property type="entry name" value="GNAT_dom"/>
</dbReference>
<dbReference type="Gene3D" id="3.40.630.30">
    <property type="match status" value="1"/>
</dbReference>
<protein>
    <recommendedName>
        <fullName evidence="1">N-acetyltransferase domain-containing protein</fullName>
    </recommendedName>
</protein>
<gene>
    <name evidence="2" type="ORF">B4N89_17500</name>
</gene>
<evidence type="ECO:0000313" key="2">
    <source>
        <dbReference type="EMBL" id="OPC82495.1"/>
    </source>
</evidence>
<evidence type="ECO:0000313" key="3">
    <source>
        <dbReference type="Proteomes" id="UP000190037"/>
    </source>
</evidence>
<name>A0A1T3P0L7_9ACTN</name>
<dbReference type="PROSITE" id="PS51186">
    <property type="entry name" value="GNAT"/>
    <property type="match status" value="1"/>
</dbReference>
<evidence type="ECO:0000259" key="1">
    <source>
        <dbReference type="PROSITE" id="PS51186"/>
    </source>
</evidence>